<sequence length="4025" mass="462539">MAPLDLDKYVEIARHCKYLPENDLKRLCDYVCDLLLEESNVQPVSTPVTVCGDIHGQFYDLCELFRTGGQVPDTNYIFMGDFVDRGYYSLETFTHLLALKAKWPDRITLLRGNHESRQITQVYGFYDECQTKYGNANAWRYCTKVFDMLTVAALIDEQSYPEDVDTWAISPRGAGWLFGSKVTNEFVHINNLKLICRAHQLVHEGYKFMFDEKLQLNKKTVMTGAETDDDIPLGERKTVTDFCYLLDKSKQLFNGLRDLPQYGHKQWQSYFGRTFDVYTKLWKFQQQHRQVLDTRYGLKRWQIGEVASKIGQLYYHYYLRTSETSYLNEAFSFYSAIRQRSYYYQVNKEGRPELVVKKLRYYARYIVVCLLLNKMDLVKILVKELSDEIEDYTQRFNTEDQLEWNLVLQEVAAFIEADPVVILNDNNSVIVTSNRLQEGGVPPLEQGMVVGQLVLADALIIGNCNNQVKFSELTIDMFRMLQALEREPVNLATQTSKQGTLEPIEKPAKRENPHKYLLYKPTFSQLFTFLSASFKELPANSVLLIYLSATGVFPAGHSVYEDVVNGETMQKRNQAQKEMHCLHPGDLFPFTRKPLFVIVDSSNSTAYKNFTNMFGQPLVCLLSPTVYPKSVQDQCQRGSLFTMFLYSPLLAFSSVCGLNSLRQGLWERAQEFLCKVYHDIGQLITRSRSIDQAFLQFFGDEFLRLLLIRFVFCSAALRLHKLFRECRSFPESYPELPRQETVESSLLQKHIIELATILCVSYGIETTMKNRSKSPPVHVHVSEATPVHVHVKSQRSPTRANQERAKKEKGILRPTAVVKTRVPWIPPGKTTLRDASLKFEGPAHCLEIIPHKTSQEPEELQSALRLADLTDDDEDEIHGRINQYERKIDSLMTEVSSLKNEVELKKKEQQLERQSEQLSVSQRVVAEQEEELAAVTKKLQQTQQENTQLRLSMEKMPVGINRNSDVDYLQLDKDALLTKLMEAEADGQAASKQVAALSDSVCKMSTTGRGRLSGYDSSDLAHHKELLLQKLETFEATNRSLRQLLREHHRTHTDSAQQPKQKEMLLQQLSYTEAENASLVVKLQEKQNQIYELCKALDNEKVNAKSASDFSKSLESTRAHLQGQLRSKEAENNRLNVQIKNLECSVKEQKEALKQATRAQKQRAERSEDTAAQLRLQLLDMENKVTEALSAAECWQNCHKEDIKDKNKLELEISSLNRTTQRAEDKGRADRDSLVEHLHGLTSESTTAKLDNQTLKASVSTLQEKLSLSQTELQHVKSTVKQYESLIDSYKTQVCKTRAEANEYCARLAKAEQEVSSVRTELDQEIQQVQRNLLEKLAELEPLPEALRQAELKLQEAHEREINQEMCRKELGTTINELRLKVERDDNQTELLKQKNKMLLEENKKLQHQWRPWKMQSARLEEKKRECSMLNQKLERALHDAQQEVSGTREHAANKERSTQTKILELETQLSRTTSEINQLRHSKEEAEKRYQSRLQDVKDRLEQSDNTNRSLQNYVQFLKASYANVFGDTSLKKKQPSVRNDCSSSSPSICLFLFQATLKHSEKMDASGKVLETAEDIQERRQQVLDRYRRFKELSLVRRQKLEDSYRFQFFRRDADELEKWIQEKLQIASDENYKDPSNLQGKLQKHQAFEAEVQANAGAIIKLDETGNLMINEGHFSSETIRTRLEELHRLWDLLLQKTKEKGMRLLQAQKLVQYLRECEDALDWISDKETIVTSEELGQDLEHVELLQKKFEEFQTDLAAHEERVNEVNQLAAKLIQESHPEAELIVRKQEEVNTAWQRLKGLAQQRQGKLFGAAEVQRFNRDVDETISWIKEKEQLMASDDFGRDLASVQALLRKHEGLERDLAALEDKVNTLGGDAERLQQTHPQNASQIHLKKDELVTNWEQIRTLAAERHARLDDSYRLQRFTADFRDLTSWVTEMKALINADELANDVAGAEALLDRHQEHKGEIDAHEDSFRTTDEAGKALLSTGHYASDEVKEKLTTLTEEKDSLLELWELRRQQYEQCMDLQLFYRDTEQVDNWMSKQEAFLLNEDLGDSLDSVEALLKKHEDFEKSLSAQEEKITALDEFATKLIQNNHYAKDDVATRRDALLSRRNALHERAQSRRAALEDSFHLQQFFRDSDELKSWINEKMKTATDEAYKDPSNLQGKVQKHQAFEAELSANQSRIDALQKSGQELLDGKHYASAEAAQRMEEVSSQWKKLLEATELKGIKLREANQQQQFNRNVEDIELWLYEVEGHLASDDYGKDLTSVQNLQKKHALLEADVAAHQDRIDGITIQARQFQEAGHFDAENIRKKQEALVVRYEALREPMAARKQKLSDSLRLQQLFRDVEDEETWIREKEPIAASTNRGKDLIGVQNLLKKHQALQAEITGHEPRIKAVSQKGEAMVEEGHFAGEEVKAKLAELHGRWDTLKAKASQRRQDLEDSLQAQQYFADANEAESWMREKEPIVGSTDYGKDEDSAEALLKKHEALMSDLSAYGSSIQALKEQAQSCRQQVAPTDDETGKELVLALYDYQEKSPREVTMKKGDILTLLNSTNKDWWKVEVNDRQGFVPAAYVKKLDPTQSSSRENLLDEHGSIALRQEQIENQLVTKEACSVSVRMKQVEELYGTLQELGDKRKDMLEKSCKKFMLFREANELQQWINEKESALTSEEVGSDLEQDLKANESRLRDINKVASELESEGLMAEEAPMVQAQQQEVLGAAPGKDEADTKTASPWKNIRLAVQTTANFNTIKELNNRWRSLQQLAEERSNMLGSAHEVQRFHRDADETKEWIEEKNQALNTDNYGHDLASVQALQRKHEGFERDLAALGDKVNSLGETAERLIQSHPEAVDDIQEKCTELNTAWSSLVGRADQRKDKLGNSHDLQRFLSDFRDLMSWINGIRGLVSSEELAKDVTGAEALLERHQEHRTEIDARAGTFQAFEQFGQQLLARGHYASPEIQQKLEALDRERADLEKAWVQRRMMLDQCLELQLFNRDCEQAENWMAAREAFLASDDKGDSLDSVEALIKKHEDFDKAINVQEEKIAALQSFADQLIGADHYAKPEIFARRNEVLDRWRRLKAQMIEKRSKLGESQTLQQFSRDKLQTATDESYKDPTNIQLSKLLSKHQKHQAFEAELHANADRIRGVIDTGNALIQRGACAGSEDAVKARLNALDEQWQFLVNKSAEKSQKLKEANKQQNFNTGIKDFDFWLSEVEALLASEDYGKDLASVNNLLKKHQLLEADISAHEDLNGQADGLMASNAFDTSQVKDKRDAVNGRFSKIKNMALVDAPSSMSLIACISSLETWMMKSLGSSEEKKLLVSSEDYGRDLTGVQNLRKKHKRLEAELGAHEPAIQSVLDTGKKLSDDNTIGQEEIQQRLAQFVDHWKELKDLSGQGESCKGFWQWSGQEAGGIVGYQQFVANVEEEEAWINEKLNLVGSEDYGDTLAAVQGLLKKHEAFETDFTVHRDRVSDVCANGEELIKKNNHHVENISAKMSALRGKVSELERAAAQRKAKLDENSAFLQFNWKADVVESWIGEKENSLKTDDYGRDLSSVQTLLTKQETFDAGLQAFQQEGITNITALKDQLLAAKHVQSKAIEARHAALIKRWNQLLSNSAARKKKLLEAQEHFRKVEDLFLTFAKKASAFNSWFENAEEDLTDPVRCNSLEEIRALREAHEAFRSSLSSAQADFNQLAELDQQIKSYQVMSNPYTWFTMEALEETWRNLQKIIKERELELQKEQRRQEENDKLRQEFAQHANAFHQWLQETRTYLLDGSCMVEESGTLESQLEATKRKHQEIRAMRSQLKKIEDLGAAMEEALILDNKYTEHSTVGLAQQWDQLDQLGMRMQHNLEQQIQARNTTGVTEEALKEFSMMFKHFDKEKSGRLNHQEFKSCLRSLGTTCQWWKKESQIRSLRPFLTQSIQTDGNVSLQEYMAFMISRETENVKSSEEIESAFRALSTENKPYVTKEELYQNLTKEQADYCLSHMKPYLDSKGREMPSAFDFVEFTRSLFVN</sequence>
<evidence type="ECO:0000256" key="2">
    <source>
        <dbReference type="ARBA" id="ARBA00004544"/>
    </source>
</evidence>
<dbReference type="CDD" id="cd00176">
    <property type="entry name" value="SPEC"/>
    <property type="match status" value="13"/>
</dbReference>
<dbReference type="Gene3D" id="3.60.21.10">
    <property type="match status" value="2"/>
</dbReference>
<accession>A0AAW0NBA1</accession>
<dbReference type="InterPro" id="IPR035825">
    <property type="entry name" value="Alpha_Spectrin_SH3"/>
</dbReference>
<dbReference type="FunFam" id="1.20.58.60:FF:000100">
    <property type="entry name" value="spectrin alpha chain, non-erythrocytic 1 isoform X1"/>
    <property type="match status" value="1"/>
</dbReference>
<keyword evidence="6" id="KW-0117">Actin capping</keyword>
<feature type="coiled-coil region" evidence="17">
    <location>
        <begin position="1747"/>
        <end position="1781"/>
    </location>
</feature>
<dbReference type="SMART" id="SM01184">
    <property type="entry name" value="efhand_Ca_insen"/>
    <property type="match status" value="1"/>
</dbReference>
<dbReference type="GO" id="GO:0004722">
    <property type="term" value="F:protein serine/threonine phosphatase activity"/>
    <property type="evidence" value="ECO:0007669"/>
    <property type="project" value="UniProtKB-EC"/>
</dbReference>
<dbReference type="Pfam" id="PF12070">
    <property type="entry name" value="SCAI"/>
    <property type="match status" value="1"/>
</dbReference>
<dbReference type="FunFam" id="1.20.58.60:FF:000046">
    <property type="entry name" value="Spectrin alpha chain, non-erythrocytic 1"/>
    <property type="match status" value="1"/>
</dbReference>
<dbReference type="InterPro" id="IPR014837">
    <property type="entry name" value="EF-hand_Ca_insen"/>
</dbReference>
<dbReference type="Gene3D" id="1.20.5.170">
    <property type="match status" value="1"/>
</dbReference>
<dbReference type="FunFam" id="1.20.58.60:FF:000166">
    <property type="entry name" value="Spectrin alpha chain non-erythrocytic 1"/>
    <property type="match status" value="1"/>
</dbReference>
<evidence type="ECO:0000256" key="9">
    <source>
        <dbReference type="ARBA" id="ARBA00022723"/>
    </source>
</evidence>
<dbReference type="GO" id="GO:0003779">
    <property type="term" value="F:actin binding"/>
    <property type="evidence" value="ECO:0007669"/>
    <property type="project" value="UniProtKB-KW"/>
</dbReference>
<keyword evidence="17" id="KW-0175">Coiled coil</keyword>
<feature type="coiled-coil region" evidence="17">
    <location>
        <begin position="1111"/>
        <end position="1226"/>
    </location>
</feature>
<dbReference type="CDD" id="cd00051">
    <property type="entry name" value="EFh"/>
    <property type="match status" value="1"/>
</dbReference>
<feature type="coiled-coil region" evidence="17">
    <location>
        <begin position="3726"/>
        <end position="3758"/>
    </location>
</feature>
<dbReference type="InterPro" id="IPR006186">
    <property type="entry name" value="Ser/Thr-sp_prot-phosphatase"/>
</dbReference>
<dbReference type="PANTHER" id="PTHR11915">
    <property type="entry name" value="SPECTRIN/FILAMIN RELATED CYTOSKELETAL PROTEIN"/>
    <property type="match status" value="1"/>
</dbReference>
<feature type="coiled-coil region" evidence="17">
    <location>
        <begin position="375"/>
        <end position="402"/>
    </location>
</feature>
<evidence type="ECO:0000256" key="15">
    <source>
        <dbReference type="PROSITE-ProRule" id="PRU00192"/>
    </source>
</evidence>
<dbReference type="GO" id="GO:0006351">
    <property type="term" value="P:DNA-templated transcription"/>
    <property type="evidence" value="ECO:0007669"/>
    <property type="project" value="InterPro"/>
</dbReference>
<dbReference type="EC" id="3.1.3.16" evidence="16"/>
<evidence type="ECO:0000313" key="21">
    <source>
        <dbReference type="Proteomes" id="UP001460270"/>
    </source>
</evidence>
<dbReference type="FunFam" id="1.20.58.60:FF:000080">
    <property type="entry name" value="Spectrin alpha chain, non-erythrocytic 1"/>
    <property type="match status" value="1"/>
</dbReference>
<keyword evidence="16" id="KW-0378">Hydrolase</keyword>
<dbReference type="InterPro" id="IPR002048">
    <property type="entry name" value="EF_hand_dom"/>
</dbReference>
<dbReference type="InterPro" id="IPR011992">
    <property type="entry name" value="EF-hand-dom_pair"/>
</dbReference>
<keyword evidence="12" id="KW-0112">Calmodulin-binding</keyword>
<dbReference type="SUPFAM" id="SSF47473">
    <property type="entry name" value="EF-hand"/>
    <property type="match status" value="1"/>
</dbReference>
<keyword evidence="9" id="KW-0479">Metal-binding</keyword>
<dbReference type="FunFam" id="1.20.58.60:FF:000017">
    <property type="entry name" value="Spectrin alpha chain, non-erythrocytic 1"/>
    <property type="match status" value="1"/>
</dbReference>
<dbReference type="InterPro" id="IPR029052">
    <property type="entry name" value="Metallo-depent_PP-like"/>
</dbReference>
<dbReference type="Gene3D" id="2.30.30.40">
    <property type="entry name" value="SH3 Domains"/>
    <property type="match status" value="1"/>
</dbReference>
<dbReference type="GO" id="GO:0003714">
    <property type="term" value="F:transcription corepressor activity"/>
    <property type="evidence" value="ECO:0007669"/>
    <property type="project" value="InterPro"/>
</dbReference>
<dbReference type="Pfam" id="PF00149">
    <property type="entry name" value="Metallophos"/>
    <property type="match status" value="1"/>
</dbReference>
<keyword evidence="10" id="KW-0677">Repeat</keyword>
<dbReference type="SMART" id="SM00326">
    <property type="entry name" value="SH3"/>
    <property type="match status" value="1"/>
</dbReference>
<dbReference type="PROSITE" id="PS00125">
    <property type="entry name" value="SER_THR_PHOSPHATASE"/>
    <property type="match status" value="1"/>
</dbReference>
<dbReference type="Gene3D" id="1.20.58.60">
    <property type="match status" value="19"/>
</dbReference>
<keyword evidence="5 15" id="KW-0728">SH3 domain</keyword>
<evidence type="ECO:0000256" key="12">
    <source>
        <dbReference type="ARBA" id="ARBA00022860"/>
    </source>
</evidence>
<dbReference type="SMART" id="SM00156">
    <property type="entry name" value="PP2Ac"/>
    <property type="match status" value="1"/>
</dbReference>
<evidence type="ECO:0000256" key="1">
    <source>
        <dbReference type="ARBA" id="ARBA00004245"/>
    </source>
</evidence>
<dbReference type="GO" id="GO:0005516">
    <property type="term" value="F:calmodulin binding"/>
    <property type="evidence" value="ECO:0007669"/>
    <property type="project" value="UniProtKB-KW"/>
</dbReference>
<proteinExistence type="inferred from homology"/>
<evidence type="ECO:0000256" key="14">
    <source>
        <dbReference type="ARBA" id="ARBA00023212"/>
    </source>
</evidence>
<dbReference type="InterPro" id="IPR036028">
    <property type="entry name" value="SH3-like_dom_sf"/>
</dbReference>
<evidence type="ECO:0000256" key="16">
    <source>
        <dbReference type="RuleBase" id="RU004273"/>
    </source>
</evidence>
<keyword evidence="8" id="KW-0597">Phosphoprotein</keyword>
<comment type="similarity">
    <text evidence="4 16">Belongs to the PPP phosphatase family.</text>
</comment>
<feature type="coiled-coil region" evidence="17">
    <location>
        <begin position="881"/>
        <end position="952"/>
    </location>
</feature>
<dbReference type="GO" id="GO:0005938">
    <property type="term" value="C:cell cortex"/>
    <property type="evidence" value="ECO:0007669"/>
    <property type="project" value="UniProtKB-SubCell"/>
</dbReference>
<keyword evidence="14" id="KW-0206">Cytoskeleton</keyword>
<dbReference type="InterPro" id="IPR002017">
    <property type="entry name" value="Spectrin_repeat"/>
</dbReference>
<dbReference type="SUPFAM" id="SSF50044">
    <property type="entry name" value="SH3-domain"/>
    <property type="match status" value="1"/>
</dbReference>
<comment type="subcellular location">
    <subcellularLocation>
        <location evidence="2">Cytoplasm</location>
        <location evidence="2">Cell cortex</location>
    </subcellularLocation>
    <subcellularLocation>
        <location evidence="1">Cytoplasm</location>
        <location evidence="1">Cytoskeleton</location>
    </subcellularLocation>
</comment>
<feature type="coiled-coil region" evidence="17">
    <location>
        <begin position="1273"/>
        <end position="1339"/>
    </location>
</feature>
<keyword evidence="7" id="KW-0963">Cytoplasm</keyword>
<dbReference type="SUPFAM" id="SSF56300">
    <property type="entry name" value="Metallo-dependent phosphatases"/>
    <property type="match status" value="1"/>
</dbReference>
<dbReference type="FunFam" id="2.30.30.40:FF:000036">
    <property type="entry name" value="Spectrin alpha chain, non-erythrocytic 1"/>
    <property type="match status" value="1"/>
</dbReference>
<keyword evidence="21" id="KW-1185">Reference proteome</keyword>
<dbReference type="Pfam" id="PF00018">
    <property type="entry name" value="SH3_1"/>
    <property type="match status" value="1"/>
</dbReference>
<comment type="similarity">
    <text evidence="3">Belongs to the spectrin family.</text>
</comment>
<dbReference type="SMART" id="SM00150">
    <property type="entry name" value="SPEC"/>
    <property type="match status" value="21"/>
</dbReference>
<evidence type="ECO:0000256" key="7">
    <source>
        <dbReference type="ARBA" id="ARBA00022490"/>
    </source>
</evidence>
<evidence type="ECO:0000259" key="18">
    <source>
        <dbReference type="PROSITE" id="PS50002"/>
    </source>
</evidence>
<evidence type="ECO:0000256" key="17">
    <source>
        <dbReference type="SAM" id="Coils"/>
    </source>
</evidence>
<dbReference type="InterPro" id="IPR001452">
    <property type="entry name" value="SH3_domain"/>
</dbReference>
<protein>
    <recommendedName>
        <fullName evidence="16">Serine/threonine-protein phosphatase</fullName>
        <ecNumber evidence="16">3.1.3.16</ecNumber>
    </recommendedName>
</protein>
<dbReference type="PRINTS" id="PR00452">
    <property type="entry name" value="SH3DOMAIN"/>
</dbReference>
<dbReference type="SUPFAM" id="SSF46966">
    <property type="entry name" value="Spectrin repeat"/>
    <property type="match status" value="15"/>
</dbReference>
<evidence type="ECO:0000256" key="4">
    <source>
        <dbReference type="ARBA" id="ARBA00008294"/>
    </source>
</evidence>
<dbReference type="EMBL" id="JBBPFD010000015">
    <property type="protein sequence ID" value="KAK7895785.1"/>
    <property type="molecule type" value="Genomic_DNA"/>
</dbReference>
<feature type="coiled-coil region" evidence="17">
    <location>
        <begin position="1949"/>
        <end position="2018"/>
    </location>
</feature>
<dbReference type="FunFam" id="1.20.58.60:FF:000043">
    <property type="entry name" value="Spectrin alpha chain, non-erythrocytic 1"/>
    <property type="match status" value="1"/>
</dbReference>
<dbReference type="InterPro" id="IPR004843">
    <property type="entry name" value="Calcineurin-like_PHP"/>
</dbReference>
<dbReference type="Proteomes" id="UP001460270">
    <property type="component" value="Unassembled WGS sequence"/>
</dbReference>
<dbReference type="PRINTS" id="PR00114">
    <property type="entry name" value="STPHPHTASE"/>
</dbReference>
<feature type="domain" description="SH3" evidence="18">
    <location>
        <begin position="2530"/>
        <end position="2589"/>
    </location>
</feature>
<dbReference type="FunFam" id="1.20.58.60:FF:000013">
    <property type="entry name" value="Spectrin alpha chain, non-erythrocytic 1"/>
    <property type="match status" value="2"/>
</dbReference>
<keyword evidence="13" id="KW-0009">Actin-binding</keyword>
<name>A0AAW0NBA1_9GOBI</name>
<evidence type="ECO:0000256" key="11">
    <source>
        <dbReference type="ARBA" id="ARBA00022837"/>
    </source>
</evidence>
<dbReference type="FunFam" id="1.20.58.60:FF:000006">
    <property type="entry name" value="Spectrin alpha chain, non-erythrocytic 1"/>
    <property type="match status" value="2"/>
</dbReference>
<dbReference type="FunFam" id="1.20.58.60:FF:000020">
    <property type="entry name" value="Spectrin alpha chain, non-erythrocytic 1"/>
    <property type="match status" value="1"/>
</dbReference>
<evidence type="ECO:0000256" key="3">
    <source>
        <dbReference type="ARBA" id="ARBA00006826"/>
    </source>
</evidence>
<dbReference type="FunFam" id="1.20.58.60:FF:000078">
    <property type="entry name" value="Spectrin alpha chain, non-erythrocytic 1"/>
    <property type="match status" value="1"/>
</dbReference>
<dbReference type="GO" id="GO:0005856">
    <property type="term" value="C:cytoskeleton"/>
    <property type="evidence" value="ECO:0007669"/>
    <property type="project" value="UniProtKB-SubCell"/>
</dbReference>
<feature type="coiled-coil region" evidence="17">
    <location>
        <begin position="1853"/>
        <end position="1887"/>
    </location>
</feature>
<dbReference type="GO" id="GO:0051693">
    <property type="term" value="P:actin filament capping"/>
    <property type="evidence" value="ECO:0007669"/>
    <property type="project" value="UniProtKB-KW"/>
</dbReference>
<evidence type="ECO:0000256" key="13">
    <source>
        <dbReference type="ARBA" id="ARBA00023203"/>
    </source>
</evidence>
<comment type="caution">
    <text evidence="20">The sequence shown here is derived from an EMBL/GenBank/DDBJ whole genome shotgun (WGS) entry which is preliminary data.</text>
</comment>
<comment type="catalytic activity">
    <reaction evidence="16">
        <text>O-phospho-L-threonyl-[protein] + H2O = L-threonyl-[protein] + phosphate</text>
        <dbReference type="Rhea" id="RHEA:47004"/>
        <dbReference type="Rhea" id="RHEA-COMP:11060"/>
        <dbReference type="Rhea" id="RHEA-COMP:11605"/>
        <dbReference type="ChEBI" id="CHEBI:15377"/>
        <dbReference type="ChEBI" id="CHEBI:30013"/>
        <dbReference type="ChEBI" id="CHEBI:43474"/>
        <dbReference type="ChEBI" id="CHEBI:61977"/>
        <dbReference type="EC" id="3.1.3.16"/>
    </reaction>
</comment>
<evidence type="ECO:0000256" key="6">
    <source>
        <dbReference type="ARBA" id="ARBA00022467"/>
    </source>
</evidence>
<dbReference type="FunFam" id="1.20.5.170:FF:000014">
    <property type="entry name" value="Spectrin alpha chain, non-erythrocytic 1"/>
    <property type="match status" value="1"/>
</dbReference>
<dbReference type="Pfam" id="PF00435">
    <property type="entry name" value="Spectrin"/>
    <property type="match status" value="19"/>
</dbReference>
<evidence type="ECO:0000256" key="10">
    <source>
        <dbReference type="ARBA" id="ARBA00022737"/>
    </source>
</evidence>
<evidence type="ECO:0000259" key="19">
    <source>
        <dbReference type="PROSITE" id="PS50222"/>
    </source>
</evidence>
<dbReference type="InterPro" id="IPR022709">
    <property type="entry name" value="SCAI"/>
</dbReference>
<organism evidence="20 21">
    <name type="scientific">Mugilogobius chulae</name>
    <name type="common">yellowstripe goby</name>
    <dbReference type="NCBI Taxonomy" id="88201"/>
    <lineage>
        <taxon>Eukaryota</taxon>
        <taxon>Metazoa</taxon>
        <taxon>Chordata</taxon>
        <taxon>Craniata</taxon>
        <taxon>Vertebrata</taxon>
        <taxon>Euteleostomi</taxon>
        <taxon>Actinopterygii</taxon>
        <taxon>Neopterygii</taxon>
        <taxon>Teleostei</taxon>
        <taxon>Neoteleostei</taxon>
        <taxon>Acanthomorphata</taxon>
        <taxon>Gobiaria</taxon>
        <taxon>Gobiiformes</taxon>
        <taxon>Gobioidei</taxon>
        <taxon>Gobiidae</taxon>
        <taxon>Gobionellinae</taxon>
        <taxon>Mugilogobius</taxon>
    </lineage>
</organism>
<evidence type="ECO:0000313" key="20">
    <source>
        <dbReference type="EMBL" id="KAK7895785.1"/>
    </source>
</evidence>
<feature type="domain" description="EF-hand" evidence="19">
    <location>
        <begin position="3877"/>
        <end position="3912"/>
    </location>
</feature>
<dbReference type="Pfam" id="PF08726">
    <property type="entry name" value="EFhand_Ca_insen"/>
    <property type="match status" value="1"/>
</dbReference>
<dbReference type="FunFam" id="1.20.58.60:FF:000026">
    <property type="entry name" value="Spectrin alpha chain, non-erythrocytic 1"/>
    <property type="match status" value="1"/>
</dbReference>
<dbReference type="GO" id="GO:0005509">
    <property type="term" value="F:calcium ion binding"/>
    <property type="evidence" value="ECO:0007669"/>
    <property type="project" value="InterPro"/>
</dbReference>
<reference evidence="21" key="1">
    <citation type="submission" date="2024-04" db="EMBL/GenBank/DDBJ databases">
        <title>Salinicola lusitanus LLJ914,a marine bacterium isolated from the Okinawa Trough.</title>
        <authorList>
            <person name="Li J."/>
        </authorList>
    </citation>
    <scope>NUCLEOTIDE SEQUENCE [LARGE SCALE GENOMIC DNA]</scope>
</reference>
<dbReference type="Gene3D" id="1.10.238.10">
    <property type="entry name" value="EF-hand"/>
    <property type="match status" value="2"/>
</dbReference>
<evidence type="ECO:0000256" key="5">
    <source>
        <dbReference type="ARBA" id="ARBA00022443"/>
    </source>
</evidence>
<dbReference type="FunFam" id="1.20.58.60:FF:000035">
    <property type="entry name" value="Spectrin alpha chain, non-erythrocytic 1"/>
    <property type="match status" value="1"/>
</dbReference>
<dbReference type="InterPro" id="IPR018159">
    <property type="entry name" value="Spectrin/alpha-actinin"/>
</dbReference>
<dbReference type="FunFam" id="1.10.238.10:FF:000020">
    <property type="entry name" value="spectrin alpha chain, non-erythrocytic 1"/>
    <property type="match status" value="1"/>
</dbReference>
<dbReference type="CDD" id="cd11808">
    <property type="entry name" value="SH3_Alpha_Spectrin"/>
    <property type="match status" value="1"/>
</dbReference>
<dbReference type="FunFam" id="1.20.58.60:FF:000071">
    <property type="entry name" value="Spectrin alpha chain, non-erythrocytic 1"/>
    <property type="match status" value="1"/>
</dbReference>
<feature type="coiled-coil region" evidence="17">
    <location>
        <begin position="1375"/>
        <end position="1515"/>
    </location>
</feature>
<dbReference type="FunFam" id="1.10.238.10:FF:000032">
    <property type="entry name" value="Spectrin alpha chain, non-erythrocytic 1"/>
    <property type="match status" value="1"/>
</dbReference>
<dbReference type="PROSITE" id="PS50002">
    <property type="entry name" value="SH3"/>
    <property type="match status" value="1"/>
</dbReference>
<dbReference type="PROSITE" id="PS50222">
    <property type="entry name" value="EF_HAND_2"/>
    <property type="match status" value="1"/>
</dbReference>
<dbReference type="SMART" id="SM00054">
    <property type="entry name" value="EFh"/>
    <property type="match status" value="1"/>
</dbReference>
<keyword evidence="11" id="KW-0106">Calcium</keyword>
<gene>
    <name evidence="20" type="ORF">WMY93_021110</name>
</gene>
<evidence type="ECO:0000256" key="8">
    <source>
        <dbReference type="ARBA" id="ARBA00022553"/>
    </source>
</evidence>
<dbReference type="FunFam" id="1.20.58.60:FF:000007">
    <property type="entry name" value="Spectrin alpha chain non-erythrocytic 1"/>
    <property type="match status" value="2"/>
</dbReference>